<evidence type="ECO:0000259" key="1">
    <source>
        <dbReference type="Pfam" id="PF00535"/>
    </source>
</evidence>
<dbReference type="InterPro" id="IPR029044">
    <property type="entry name" value="Nucleotide-diphossugar_trans"/>
</dbReference>
<dbReference type="PANTHER" id="PTHR43179:SF7">
    <property type="entry name" value="RHAMNOSYLTRANSFERASE WBBL"/>
    <property type="match status" value="1"/>
</dbReference>
<comment type="caution">
    <text evidence="2">The sequence shown here is derived from an EMBL/GenBank/DDBJ whole genome shotgun (WGS) entry which is preliminary data.</text>
</comment>
<dbReference type="Gene3D" id="3.90.550.10">
    <property type="entry name" value="Spore Coat Polysaccharide Biosynthesis Protein SpsA, Chain A"/>
    <property type="match status" value="3"/>
</dbReference>
<organism evidence="2 3">
    <name type="scientific">Thermosulfurimonas dismutans</name>
    <dbReference type="NCBI Taxonomy" id="999894"/>
    <lineage>
        <taxon>Bacteria</taxon>
        <taxon>Pseudomonadati</taxon>
        <taxon>Thermodesulfobacteriota</taxon>
        <taxon>Thermodesulfobacteria</taxon>
        <taxon>Thermodesulfobacteriales</taxon>
        <taxon>Thermodesulfobacteriaceae</taxon>
        <taxon>Thermosulfurimonas</taxon>
    </lineage>
</organism>
<proteinExistence type="predicted"/>
<dbReference type="CDD" id="cd04186">
    <property type="entry name" value="GT_2_like_c"/>
    <property type="match status" value="1"/>
</dbReference>
<dbReference type="Pfam" id="PF00535">
    <property type="entry name" value="Glycos_transf_2"/>
    <property type="match status" value="1"/>
</dbReference>
<name>A0A179D2J7_9BACT</name>
<sequence length="679" mass="79968">MDLSGNTLTFPFAGKRGWFLIRGRVKATCDLCKTKIILHYQDGRHETKRLPIAKSGSINYIFYAAKELKTIDINFCLERGIIKIAERIEIKEISFPERIYRFYRTILPVLFSRNKITRDLKREAGLSVWDILMSPKKSYHRISYARYLRICADENYSDWLAIYERLLHEQLPKWKNRVHRLKYKPLISVIIYVDNGQKNPDRTIESLKRQVYDRWEYFLVNDENLDQVLAKTSGEYLCFLFAGDVLSEIALACIVSFLNKNGDFDVIYTDSDSIDEEKRCSPRLKPDFSPEYYLSHDYIQNLVVFKIDDLEAIGGFERGYGHYTIYRAFLKLWKHKGKLKVGHIPIVLYSKGWEYEEEEWERGLLALKEFLSWYAPDAKVEKGQIPHTFRVRYPLPLEEPPVSIVIPTRDRVDLLSRCVSSILEKTDYQAYEILIVDNGSRKRGTLEFFKSISRKEKVRVLKYDIPFNFSKLINFGVKHSRGEIVCLLNNDTEVISPIWLKEMVSRAIRKEIGVVGARLLYSDHRVQHAGVVVGLWRGADHAFKRLPADDPGYMYRAILPGNYLAVTAACMVFRKEIFWEVGGFDEKNLAISFNDLDFCLKVYEKGYRIVYTPYAELYHYESRSRGYNSNRNRQAQKELAYIRKKWKKYIERDPYYNPNLTIYREDFRLGKKIRLHCEV</sequence>
<dbReference type="STRING" id="999894.TDIS_2038"/>
<gene>
    <name evidence="2" type="ORF">TDIS_2038</name>
</gene>
<evidence type="ECO:0000313" key="3">
    <source>
        <dbReference type="Proteomes" id="UP000078390"/>
    </source>
</evidence>
<dbReference type="OrthoDB" id="9801954at2"/>
<reference evidence="2 3" key="1">
    <citation type="submission" date="2016-04" db="EMBL/GenBank/DDBJ databases">
        <title>Genome analysis of Thermosulfurimonas dismutans, the first thermophilic sulfur-disproportionating bacterium of the phylum Thermodesulfobacteria.</title>
        <authorList>
            <person name="Mardanov A.V."/>
            <person name="Beletsky A.V."/>
            <person name="Kadnikov V.V."/>
            <person name="Slobodkin A.I."/>
            <person name="Ravin N.V."/>
        </authorList>
    </citation>
    <scope>NUCLEOTIDE SEQUENCE [LARGE SCALE GENOMIC DNA]</scope>
    <source>
        <strain evidence="2 3">S95</strain>
    </source>
</reference>
<accession>A0A179D2J7</accession>
<dbReference type="GO" id="GO:0016740">
    <property type="term" value="F:transferase activity"/>
    <property type="evidence" value="ECO:0007669"/>
    <property type="project" value="UniProtKB-KW"/>
</dbReference>
<dbReference type="EMBL" id="LWLG01000022">
    <property type="protein sequence ID" value="OAQ19858.1"/>
    <property type="molecule type" value="Genomic_DNA"/>
</dbReference>
<dbReference type="PANTHER" id="PTHR43179">
    <property type="entry name" value="RHAMNOSYLTRANSFERASE WBBL"/>
    <property type="match status" value="1"/>
</dbReference>
<feature type="domain" description="Glycosyltransferase 2-like" evidence="1">
    <location>
        <begin position="403"/>
        <end position="581"/>
    </location>
</feature>
<dbReference type="Proteomes" id="UP000078390">
    <property type="component" value="Unassembled WGS sequence"/>
</dbReference>
<dbReference type="SUPFAM" id="SSF53448">
    <property type="entry name" value="Nucleotide-diphospho-sugar transferases"/>
    <property type="match status" value="2"/>
</dbReference>
<dbReference type="PATRIC" id="fig|999894.6.peg.2036"/>
<evidence type="ECO:0000313" key="2">
    <source>
        <dbReference type="EMBL" id="OAQ19858.1"/>
    </source>
</evidence>
<keyword evidence="2" id="KW-0808">Transferase</keyword>
<keyword evidence="3" id="KW-1185">Reference proteome</keyword>
<dbReference type="AlphaFoldDB" id="A0A179D2J7"/>
<protein>
    <submittedName>
        <fullName evidence="2">Glycosyl transferase, group 2 family protein</fullName>
    </submittedName>
</protein>
<dbReference type="InterPro" id="IPR001173">
    <property type="entry name" value="Glyco_trans_2-like"/>
</dbReference>